<keyword evidence="6" id="KW-0472">Membrane</keyword>
<dbReference type="SUPFAM" id="SSF52540">
    <property type="entry name" value="P-loop containing nucleoside triphosphate hydrolases"/>
    <property type="match status" value="1"/>
</dbReference>
<dbReference type="FunFam" id="3.40.50.300:FF:000692">
    <property type="entry name" value="Guanine nucleotide-binding protein subunit alpha"/>
    <property type="match status" value="1"/>
</dbReference>
<dbReference type="InterPro" id="IPR001019">
    <property type="entry name" value="Gprotein_alpha_su"/>
</dbReference>
<keyword evidence="2" id="KW-0547">Nucleotide-binding</keyword>
<dbReference type="GO" id="GO:0003924">
    <property type="term" value="F:GTPase activity"/>
    <property type="evidence" value="ECO:0007669"/>
    <property type="project" value="InterPro"/>
</dbReference>
<dbReference type="GO" id="GO:0001664">
    <property type="term" value="F:G protein-coupled receptor binding"/>
    <property type="evidence" value="ECO:0007669"/>
    <property type="project" value="TreeGrafter"/>
</dbReference>
<dbReference type="GO" id="GO:0007188">
    <property type="term" value="P:adenylate cyclase-modulating G protein-coupled receptor signaling pathway"/>
    <property type="evidence" value="ECO:0007669"/>
    <property type="project" value="TreeGrafter"/>
</dbReference>
<dbReference type="GO" id="GO:0005525">
    <property type="term" value="F:GTP binding"/>
    <property type="evidence" value="ECO:0007669"/>
    <property type="project" value="UniProtKB-KW"/>
</dbReference>
<comment type="caution">
    <text evidence="7">The sequence shown here is derived from an EMBL/GenBank/DDBJ whole genome shotgun (WGS) entry which is preliminary data.</text>
</comment>
<evidence type="ECO:0000313" key="7">
    <source>
        <dbReference type="EMBL" id="KAG6370595.1"/>
    </source>
</evidence>
<reference evidence="7" key="1">
    <citation type="submission" date="2021-03" db="EMBL/GenBank/DDBJ databases">
        <title>Evolutionary innovations through gain and loss of genes in the ectomycorrhizal Boletales.</title>
        <authorList>
            <person name="Wu G."/>
            <person name="Miyauchi S."/>
            <person name="Morin E."/>
            <person name="Yang Z.-L."/>
            <person name="Xu J."/>
            <person name="Martin F.M."/>
        </authorList>
    </citation>
    <scope>NUCLEOTIDE SEQUENCE</scope>
    <source>
        <strain evidence="7">BR01</strain>
    </source>
</reference>
<dbReference type="PROSITE" id="PS51882">
    <property type="entry name" value="G_ALPHA"/>
    <property type="match status" value="1"/>
</dbReference>
<evidence type="ECO:0000256" key="4">
    <source>
        <dbReference type="ARBA" id="ARBA00023224"/>
    </source>
</evidence>
<dbReference type="EMBL" id="JAGFBS010000047">
    <property type="protein sequence ID" value="KAG6370595.1"/>
    <property type="molecule type" value="Genomic_DNA"/>
</dbReference>
<dbReference type="SUPFAM" id="SSF47895">
    <property type="entry name" value="Transducin (alpha subunit), insertion domain"/>
    <property type="match status" value="1"/>
</dbReference>
<evidence type="ECO:0000256" key="3">
    <source>
        <dbReference type="ARBA" id="ARBA00023134"/>
    </source>
</evidence>
<dbReference type="InterPro" id="IPR027417">
    <property type="entry name" value="P-loop_NTPase"/>
</dbReference>
<dbReference type="PANTHER" id="PTHR10218:SF360">
    <property type="entry name" value="GUANINE NUCLEOTIDE-BINDING PROTEIN SUBUNIT ALPHA HOMOLOG"/>
    <property type="match status" value="1"/>
</dbReference>
<evidence type="ECO:0000256" key="2">
    <source>
        <dbReference type="ARBA" id="ARBA00022741"/>
    </source>
</evidence>
<dbReference type="Pfam" id="PF00503">
    <property type="entry name" value="G-alpha"/>
    <property type="match status" value="1"/>
</dbReference>
<gene>
    <name evidence="7" type="ORF">JVT61DRAFT_11214</name>
</gene>
<dbReference type="AlphaFoldDB" id="A0A8I3A5J0"/>
<dbReference type="Gene3D" id="1.10.400.10">
    <property type="entry name" value="GI Alpha 1, domain 2-like"/>
    <property type="match status" value="1"/>
</dbReference>
<dbReference type="GO" id="GO:0005737">
    <property type="term" value="C:cytoplasm"/>
    <property type="evidence" value="ECO:0007669"/>
    <property type="project" value="TreeGrafter"/>
</dbReference>
<dbReference type="GO" id="GO:0031683">
    <property type="term" value="F:G-protein beta/gamma-subunit complex binding"/>
    <property type="evidence" value="ECO:0007669"/>
    <property type="project" value="InterPro"/>
</dbReference>
<dbReference type="PANTHER" id="PTHR10218">
    <property type="entry name" value="GTP-BINDING PROTEIN ALPHA SUBUNIT"/>
    <property type="match status" value="1"/>
</dbReference>
<evidence type="ECO:0000256" key="6">
    <source>
        <dbReference type="SAM" id="Phobius"/>
    </source>
</evidence>
<accession>A0A8I3A5J0</accession>
<sequence length="268" mass="30179">MSFLKSYMIPSFLDNAERLAARDYEPTDDDIVRAHSHTQDIQEYEMDVVEGGELQTWKIYNVGGSLTQHNVWLSFLDTVDVVIFVAPISCFDEQSREDPMVNQLEDSFTIWKAVCSSKLLAWVPFILFLNKIGILEHKIASGVMVNQYVPSYGDRPNYIQSVVKCTCTTSHFTFVGYYVTLGLWGLITLCGAVFIARRQSLSVFPSPFFPTQFTDSSLVRAFQDTPTIAQISLLCMWTCLLLLPSASLIRIGLACNSTSSEPTYEETV</sequence>
<keyword evidence="1 5" id="KW-0479">Metal-binding</keyword>
<keyword evidence="6" id="KW-1133">Transmembrane helix</keyword>
<organism evidence="7 8">
    <name type="scientific">Boletus reticuloceps</name>
    <dbReference type="NCBI Taxonomy" id="495285"/>
    <lineage>
        <taxon>Eukaryota</taxon>
        <taxon>Fungi</taxon>
        <taxon>Dikarya</taxon>
        <taxon>Basidiomycota</taxon>
        <taxon>Agaricomycotina</taxon>
        <taxon>Agaricomycetes</taxon>
        <taxon>Agaricomycetidae</taxon>
        <taxon>Boletales</taxon>
        <taxon>Boletineae</taxon>
        <taxon>Boletaceae</taxon>
        <taxon>Boletoideae</taxon>
        <taxon>Boletus</taxon>
    </lineage>
</organism>
<evidence type="ECO:0000256" key="5">
    <source>
        <dbReference type="PIRSR" id="PIRSR601019-2"/>
    </source>
</evidence>
<keyword evidence="5" id="KW-0460">Magnesium</keyword>
<proteinExistence type="predicted"/>
<dbReference type="PRINTS" id="PR00318">
    <property type="entry name" value="GPROTEINA"/>
</dbReference>
<feature type="transmembrane region" description="Helical" evidence="6">
    <location>
        <begin position="175"/>
        <end position="196"/>
    </location>
</feature>
<evidence type="ECO:0000256" key="1">
    <source>
        <dbReference type="ARBA" id="ARBA00022723"/>
    </source>
</evidence>
<dbReference type="InterPro" id="IPR011025">
    <property type="entry name" value="GproteinA_insert"/>
</dbReference>
<dbReference type="SMART" id="SM00275">
    <property type="entry name" value="G_alpha"/>
    <property type="match status" value="1"/>
</dbReference>
<keyword evidence="6" id="KW-0812">Transmembrane</keyword>
<keyword evidence="8" id="KW-1185">Reference proteome</keyword>
<evidence type="ECO:0000313" key="8">
    <source>
        <dbReference type="Proteomes" id="UP000683000"/>
    </source>
</evidence>
<dbReference type="GO" id="GO:0046872">
    <property type="term" value="F:metal ion binding"/>
    <property type="evidence" value="ECO:0007669"/>
    <property type="project" value="UniProtKB-KW"/>
</dbReference>
<protein>
    <submittedName>
        <fullName evidence="7">G-protein alpha subunit-domain-containing protein</fullName>
    </submittedName>
</protein>
<feature type="binding site" evidence="5">
    <location>
        <position position="38"/>
    </location>
    <ligand>
        <name>Mg(2+)</name>
        <dbReference type="ChEBI" id="CHEBI:18420"/>
    </ligand>
</feature>
<dbReference type="Gene3D" id="3.40.50.300">
    <property type="entry name" value="P-loop containing nucleotide triphosphate hydrolases"/>
    <property type="match status" value="1"/>
</dbReference>
<name>A0A8I3A5J0_9AGAM</name>
<dbReference type="OrthoDB" id="5817230at2759"/>
<dbReference type="GO" id="GO:0005834">
    <property type="term" value="C:heterotrimeric G-protein complex"/>
    <property type="evidence" value="ECO:0007669"/>
    <property type="project" value="TreeGrafter"/>
</dbReference>
<keyword evidence="3" id="KW-0342">GTP-binding</keyword>
<keyword evidence="4" id="KW-0807">Transducer</keyword>
<dbReference type="Proteomes" id="UP000683000">
    <property type="component" value="Unassembled WGS sequence"/>
</dbReference>